<feature type="compositionally biased region" description="Polar residues" evidence="1">
    <location>
        <begin position="90"/>
        <end position="100"/>
    </location>
</feature>
<evidence type="ECO:0008006" key="5">
    <source>
        <dbReference type="Google" id="ProtNLM"/>
    </source>
</evidence>
<feature type="compositionally biased region" description="Polar residues" evidence="1">
    <location>
        <begin position="1"/>
        <end position="11"/>
    </location>
</feature>
<proteinExistence type="predicted"/>
<accession>A0ABZ1D2K6</accession>
<keyword evidence="2" id="KW-0472">Membrane</keyword>
<evidence type="ECO:0000313" key="3">
    <source>
        <dbReference type="EMBL" id="WRT67191.1"/>
    </source>
</evidence>
<feature type="region of interest" description="Disordered" evidence="1">
    <location>
        <begin position="135"/>
        <end position="156"/>
    </location>
</feature>
<keyword evidence="4" id="KW-1185">Reference proteome</keyword>
<dbReference type="PROSITE" id="PS51354">
    <property type="entry name" value="GLUTAREDOXIN_2"/>
    <property type="match status" value="1"/>
</dbReference>
<dbReference type="Gene3D" id="3.40.30.10">
    <property type="entry name" value="Glutaredoxin"/>
    <property type="match status" value="1"/>
</dbReference>
<evidence type="ECO:0000256" key="1">
    <source>
        <dbReference type="SAM" id="MobiDB-lite"/>
    </source>
</evidence>
<dbReference type="Proteomes" id="UP001329825">
    <property type="component" value="Chromosome 5"/>
</dbReference>
<name>A0ABZ1D2K6_9TREE</name>
<dbReference type="RefSeq" id="XP_062791931.1">
    <property type="nucleotide sequence ID" value="XM_062935880.1"/>
</dbReference>
<feature type="region of interest" description="Disordered" evidence="1">
    <location>
        <begin position="1"/>
        <end position="103"/>
    </location>
</feature>
<evidence type="ECO:0000313" key="4">
    <source>
        <dbReference type="Proteomes" id="UP001329825"/>
    </source>
</evidence>
<gene>
    <name evidence="3" type="ORF">IL334_004157</name>
</gene>
<feature type="compositionally biased region" description="Low complexity" evidence="1">
    <location>
        <begin position="25"/>
        <end position="47"/>
    </location>
</feature>
<dbReference type="PANTHER" id="PTHR45694">
    <property type="entry name" value="GLUTAREDOXIN 2"/>
    <property type="match status" value="1"/>
</dbReference>
<dbReference type="PANTHER" id="PTHR45694:SF5">
    <property type="entry name" value="GLUTAREDOXIN 2"/>
    <property type="match status" value="1"/>
</dbReference>
<dbReference type="SUPFAM" id="SSF52833">
    <property type="entry name" value="Thioredoxin-like"/>
    <property type="match status" value="1"/>
</dbReference>
<keyword evidence="2" id="KW-0812">Transmembrane</keyword>
<organism evidence="3 4">
    <name type="scientific">Kwoniella shivajii</name>
    <dbReference type="NCBI Taxonomy" id="564305"/>
    <lineage>
        <taxon>Eukaryota</taxon>
        <taxon>Fungi</taxon>
        <taxon>Dikarya</taxon>
        <taxon>Basidiomycota</taxon>
        <taxon>Agaricomycotina</taxon>
        <taxon>Tremellomycetes</taxon>
        <taxon>Tremellales</taxon>
        <taxon>Cryptococcaceae</taxon>
        <taxon>Kwoniella</taxon>
    </lineage>
</organism>
<protein>
    <recommendedName>
        <fullName evidence="5">Glutaredoxin domain-containing protein</fullName>
    </recommendedName>
</protein>
<sequence length="464" mass="51690">MSYGNQENQCSVPHPYGYRYNTHRSSNSNNNSSSSSASSSIGLNSPMSLPPLLPEDDHEDLSPASSTSILTPTGPDPTIMSTPKMGSDHSMLSSMSQQPTPKLIIPSATTSSRFALLPPHNPLRSKMYSIPETTSLTVSPPSPAHTPKGHPLDGKNRRDYFAYNSITKTHPITNPYGTDNPSYSTSLSYLLRIPRRLRPFLLVGVCLFTLTLVFMNRAITQANHMDHILHQRDLASDRRYSPLAQTGDQHPLIMSEEIDHARQAEAAVQSIVPLRKGLQFENEQEELAALISFVTSTTSNALPALDPTKTLNPNIVLDFDPTHPNAKEDLALLQNDINAMYPIILIGKMRDPWHREVKRMLAEYKITPAPLVIDVDQRKDHSTITPLLARLLDTQELPQLVLHGKSLGSYHDVLNLRDEGILREKLEESGSITVKDLKRKKKGSREKERIELERVLKPAPIVAH</sequence>
<reference evidence="3 4" key="1">
    <citation type="submission" date="2024-01" db="EMBL/GenBank/DDBJ databases">
        <title>Comparative genomics of Cryptococcus and Kwoniella reveals pathogenesis evolution and contrasting modes of karyotype evolution via chromosome fusion or intercentromeric recombination.</title>
        <authorList>
            <person name="Coelho M.A."/>
            <person name="David-Palma M."/>
            <person name="Shea T."/>
            <person name="Bowers K."/>
            <person name="McGinley-Smith S."/>
            <person name="Mohammad A.W."/>
            <person name="Gnirke A."/>
            <person name="Yurkov A.M."/>
            <person name="Nowrousian M."/>
            <person name="Sun S."/>
            <person name="Cuomo C.A."/>
            <person name="Heitman J."/>
        </authorList>
    </citation>
    <scope>NUCLEOTIDE SEQUENCE [LARGE SCALE GENOMIC DNA]</scope>
    <source>
        <strain evidence="3">CBS 11374</strain>
    </source>
</reference>
<dbReference type="GeneID" id="87956288"/>
<keyword evidence="2" id="KW-1133">Transmembrane helix</keyword>
<feature type="transmembrane region" description="Helical" evidence="2">
    <location>
        <begin position="200"/>
        <end position="219"/>
    </location>
</feature>
<dbReference type="EMBL" id="CP141885">
    <property type="protein sequence ID" value="WRT67191.1"/>
    <property type="molecule type" value="Genomic_DNA"/>
</dbReference>
<evidence type="ECO:0000256" key="2">
    <source>
        <dbReference type="SAM" id="Phobius"/>
    </source>
</evidence>
<dbReference type="InterPro" id="IPR036249">
    <property type="entry name" value="Thioredoxin-like_sf"/>
</dbReference>